<accession>D9QIM3</accession>
<feature type="transmembrane region" description="Helical" evidence="6">
    <location>
        <begin position="163"/>
        <end position="181"/>
    </location>
</feature>
<dbReference type="SUPFAM" id="SSF103473">
    <property type="entry name" value="MFS general substrate transporter"/>
    <property type="match status" value="1"/>
</dbReference>
<gene>
    <name evidence="8" type="ordered locus">Bresu_2046</name>
</gene>
<dbReference type="GO" id="GO:0016020">
    <property type="term" value="C:membrane"/>
    <property type="evidence" value="ECO:0007669"/>
    <property type="project" value="UniProtKB-SubCell"/>
</dbReference>
<dbReference type="PANTHER" id="PTHR23505:SF79">
    <property type="entry name" value="PROTEIN SPINSTER"/>
    <property type="match status" value="1"/>
</dbReference>
<evidence type="ECO:0000256" key="4">
    <source>
        <dbReference type="ARBA" id="ARBA00022989"/>
    </source>
</evidence>
<dbReference type="EMBL" id="CP002102">
    <property type="protein sequence ID" value="ADL01356.1"/>
    <property type="molecule type" value="Genomic_DNA"/>
</dbReference>
<dbReference type="Proteomes" id="UP000002696">
    <property type="component" value="Chromosome"/>
</dbReference>
<proteinExistence type="predicted"/>
<feature type="transmembrane region" description="Helical" evidence="6">
    <location>
        <begin position="193"/>
        <end position="214"/>
    </location>
</feature>
<reference evidence="9" key="1">
    <citation type="journal article" date="2011" name="J. Bacteriol.">
        <title>Genome sequences of eight morphologically diverse alphaproteobacteria.</title>
        <authorList>
            <consortium name="US DOE Joint Genome Institute"/>
            <person name="Brown P.J."/>
            <person name="Kysela D.T."/>
            <person name="Buechlein A."/>
            <person name="Hemmerich C."/>
            <person name="Brun Y.V."/>
        </authorList>
    </citation>
    <scope>NUCLEOTIDE SEQUENCE [LARGE SCALE GENOMIC DNA]</scope>
    <source>
        <strain evidence="9">ATCC 15264 / DSM 4735 / LMG 14903 / NBRC 16000 / CB 81</strain>
    </source>
</reference>
<organism evidence="8 9">
    <name type="scientific">Brevundimonas subvibrioides (strain ATCC 15264 / DSM 4735 / LMG 14903 / NBRC 16000 / CB 81)</name>
    <name type="common">Caulobacter subvibrioides</name>
    <dbReference type="NCBI Taxonomy" id="633149"/>
    <lineage>
        <taxon>Bacteria</taxon>
        <taxon>Pseudomonadati</taxon>
        <taxon>Pseudomonadota</taxon>
        <taxon>Alphaproteobacteria</taxon>
        <taxon>Caulobacterales</taxon>
        <taxon>Caulobacteraceae</taxon>
        <taxon>Brevundimonas</taxon>
    </lineage>
</organism>
<feature type="transmembrane region" description="Helical" evidence="6">
    <location>
        <begin position="92"/>
        <end position="110"/>
    </location>
</feature>
<feature type="domain" description="Major facilitator superfamily (MFS) profile" evidence="7">
    <location>
        <begin position="25"/>
        <end position="437"/>
    </location>
</feature>
<dbReference type="KEGG" id="bsb:Bresu_2046"/>
<evidence type="ECO:0000256" key="3">
    <source>
        <dbReference type="ARBA" id="ARBA00022692"/>
    </source>
</evidence>
<evidence type="ECO:0000256" key="6">
    <source>
        <dbReference type="SAM" id="Phobius"/>
    </source>
</evidence>
<keyword evidence="4 6" id="KW-1133">Transmembrane helix</keyword>
<feature type="transmembrane region" description="Helical" evidence="6">
    <location>
        <begin position="61"/>
        <end position="80"/>
    </location>
</feature>
<dbReference type="AlphaFoldDB" id="D9QIM3"/>
<keyword evidence="5 6" id="KW-0472">Membrane</keyword>
<dbReference type="CDD" id="cd17328">
    <property type="entry name" value="MFS_spinster_like"/>
    <property type="match status" value="1"/>
</dbReference>
<keyword evidence="2" id="KW-0813">Transport</keyword>
<evidence type="ECO:0000256" key="2">
    <source>
        <dbReference type="ARBA" id="ARBA00022448"/>
    </source>
</evidence>
<dbReference type="RefSeq" id="WP_013269457.1">
    <property type="nucleotide sequence ID" value="NC_014375.1"/>
</dbReference>
<comment type="subcellular location">
    <subcellularLocation>
        <location evidence="1">Membrane</location>
        <topology evidence="1">Multi-pass membrane protein</topology>
    </subcellularLocation>
</comment>
<dbReference type="Gene3D" id="1.20.1250.20">
    <property type="entry name" value="MFS general substrate transporter like domains"/>
    <property type="match status" value="2"/>
</dbReference>
<feature type="transmembrane region" description="Helical" evidence="6">
    <location>
        <begin position="321"/>
        <end position="340"/>
    </location>
</feature>
<dbReference type="HOGENOM" id="CLU_001265_5_12_5"/>
<dbReference type="InterPro" id="IPR036259">
    <property type="entry name" value="MFS_trans_sf"/>
</dbReference>
<dbReference type="InterPro" id="IPR020846">
    <property type="entry name" value="MFS_dom"/>
</dbReference>
<dbReference type="Pfam" id="PF07690">
    <property type="entry name" value="MFS_1"/>
    <property type="match status" value="1"/>
</dbReference>
<feature type="transmembrane region" description="Helical" evidence="6">
    <location>
        <begin position="382"/>
        <end position="403"/>
    </location>
</feature>
<evidence type="ECO:0000313" key="9">
    <source>
        <dbReference type="Proteomes" id="UP000002696"/>
    </source>
</evidence>
<dbReference type="GO" id="GO:0022857">
    <property type="term" value="F:transmembrane transporter activity"/>
    <property type="evidence" value="ECO:0007669"/>
    <property type="project" value="InterPro"/>
</dbReference>
<evidence type="ECO:0000256" key="5">
    <source>
        <dbReference type="ARBA" id="ARBA00023136"/>
    </source>
</evidence>
<feature type="transmembrane region" description="Helical" evidence="6">
    <location>
        <begin position="247"/>
        <end position="268"/>
    </location>
</feature>
<dbReference type="InterPro" id="IPR044770">
    <property type="entry name" value="MFS_spinster-like"/>
</dbReference>
<dbReference type="STRING" id="633149.Bresu_2046"/>
<protein>
    <submittedName>
        <fullName evidence="8">Major facilitator superfamily MFS_1</fullName>
    </submittedName>
</protein>
<dbReference type="PROSITE" id="PS50850">
    <property type="entry name" value="MFS"/>
    <property type="match status" value="1"/>
</dbReference>
<dbReference type="InParanoid" id="D9QIM3"/>
<feature type="transmembrane region" description="Helical" evidence="6">
    <location>
        <begin position="415"/>
        <end position="433"/>
    </location>
</feature>
<keyword evidence="9" id="KW-1185">Reference proteome</keyword>
<evidence type="ECO:0000313" key="8">
    <source>
        <dbReference type="EMBL" id="ADL01356.1"/>
    </source>
</evidence>
<sequence length="451" mass="48705">MDGPTVETRPAPVHPYPSARSAYYTMFVLGVVVMFTILDRQVLALMIEPIKADYHISDTQAALLLGAAFSLTYAIAGLPLARIADVSNRRNLIALCIAFWSTATMACGIAQNYTHLFIARLGIGIGEAGYAPATWSMVTDSFPREKVAFATGTIAIGGHMGNGLALILGGSALALVAAFPMMELPFIGQLRPWQWAFIIVGLPGLLWALVVMTLKEPMRRGLVVGIKQKSIPAIEVARWLAADWRTYFAIIGGMCVKTLMSMGTSQWMPSLFRREFDWSLTHIGLAQGSVVLAVGPLGLILGGKLSEYLHRRGMIDADMKIVFYALMASIGLSATFPLVGNPYLMLALYGCNIFVASLGIGPGTAAFQVITPNRMRAQVSAIYMFAMNVVGFALGPLVVALFTDFLFNDPKDLKYSLSLCAVLLGPLALLVIAQGMKAYKRSYARAIAEFG</sequence>
<keyword evidence="3 6" id="KW-0812">Transmembrane</keyword>
<evidence type="ECO:0000256" key="1">
    <source>
        <dbReference type="ARBA" id="ARBA00004141"/>
    </source>
</evidence>
<dbReference type="PANTHER" id="PTHR23505">
    <property type="entry name" value="SPINSTER"/>
    <property type="match status" value="1"/>
</dbReference>
<feature type="transmembrane region" description="Helical" evidence="6">
    <location>
        <begin position="22"/>
        <end position="40"/>
    </location>
</feature>
<dbReference type="eggNOG" id="COG2814">
    <property type="taxonomic scope" value="Bacteria"/>
</dbReference>
<name>D9QIM3_BRESC</name>
<evidence type="ECO:0000259" key="7">
    <source>
        <dbReference type="PROSITE" id="PS50850"/>
    </source>
</evidence>
<feature type="transmembrane region" description="Helical" evidence="6">
    <location>
        <begin position="346"/>
        <end position="370"/>
    </location>
</feature>
<feature type="transmembrane region" description="Helical" evidence="6">
    <location>
        <begin position="280"/>
        <end position="301"/>
    </location>
</feature>
<dbReference type="InterPro" id="IPR011701">
    <property type="entry name" value="MFS"/>
</dbReference>